<dbReference type="AlphaFoldDB" id="A0A7W3MZ87"/>
<comment type="caution">
    <text evidence="1">The sequence shown here is derived from an EMBL/GenBank/DDBJ whole genome shotgun (WGS) entry which is preliminary data.</text>
</comment>
<organism evidence="1 2">
    <name type="scientific">Thermomonospora cellulosilytica</name>
    <dbReference type="NCBI Taxonomy" id="1411118"/>
    <lineage>
        <taxon>Bacteria</taxon>
        <taxon>Bacillati</taxon>
        <taxon>Actinomycetota</taxon>
        <taxon>Actinomycetes</taxon>
        <taxon>Streptosporangiales</taxon>
        <taxon>Thermomonosporaceae</taxon>
        <taxon>Thermomonospora</taxon>
    </lineage>
</organism>
<evidence type="ECO:0000313" key="2">
    <source>
        <dbReference type="Proteomes" id="UP000539313"/>
    </source>
</evidence>
<evidence type="ECO:0008006" key="3">
    <source>
        <dbReference type="Google" id="ProtNLM"/>
    </source>
</evidence>
<sequence>MPVPRQLRERCRDFLGLTEEIRYIFPALLAGGGAHFVFVVTDGAITVVTTGVFSRTTPKAVWGTYPRRTRIGPVDTGAGAFFTFAGNDFELDDEYIPVVNAADAEIFARETLPEDPLPEL</sequence>
<protein>
    <recommendedName>
        <fullName evidence="3">YokE-like PH domain-containing protein</fullName>
    </recommendedName>
</protein>
<dbReference type="EMBL" id="JACJII010000001">
    <property type="protein sequence ID" value="MBA9004613.1"/>
    <property type="molecule type" value="Genomic_DNA"/>
</dbReference>
<evidence type="ECO:0000313" key="1">
    <source>
        <dbReference type="EMBL" id="MBA9004613.1"/>
    </source>
</evidence>
<reference evidence="1 2" key="1">
    <citation type="submission" date="2020-08" db="EMBL/GenBank/DDBJ databases">
        <title>Sequencing the genomes of 1000 actinobacteria strains.</title>
        <authorList>
            <person name="Klenk H.-P."/>
        </authorList>
    </citation>
    <scope>NUCLEOTIDE SEQUENCE [LARGE SCALE GENOMIC DNA]</scope>
    <source>
        <strain evidence="1 2">DSM 45823</strain>
    </source>
</reference>
<gene>
    <name evidence="1" type="ORF">HNR21_003495</name>
</gene>
<name>A0A7W3MZ87_9ACTN</name>
<dbReference type="RefSeq" id="WP_182706020.1">
    <property type="nucleotide sequence ID" value="NZ_JACJII010000001.1"/>
</dbReference>
<accession>A0A7W3MZ87</accession>
<proteinExistence type="predicted"/>
<dbReference type="Proteomes" id="UP000539313">
    <property type="component" value="Unassembled WGS sequence"/>
</dbReference>
<keyword evidence="2" id="KW-1185">Reference proteome</keyword>